<dbReference type="InterPro" id="IPR000086">
    <property type="entry name" value="NUDIX_hydrolase_dom"/>
</dbReference>
<feature type="domain" description="Nudix hydrolase" evidence="7">
    <location>
        <begin position="35"/>
        <end position="165"/>
    </location>
</feature>
<dbReference type="Proteomes" id="UP000788153">
    <property type="component" value="Unassembled WGS sequence"/>
</dbReference>
<evidence type="ECO:0000313" key="9">
    <source>
        <dbReference type="Proteomes" id="UP000788153"/>
    </source>
</evidence>
<reference evidence="8 9" key="1">
    <citation type="submission" date="2020-03" db="EMBL/GenBank/DDBJ databases">
        <title>Genomic Encyclopedia of Type Strains, Phase IV (KMG-IV): sequencing the most valuable type-strain genomes for metagenomic binning, comparative biology and taxonomic classification.</title>
        <authorList>
            <person name="Goeker M."/>
        </authorList>
    </citation>
    <scope>NUCLEOTIDE SEQUENCE [LARGE SCALE GENOMIC DNA]</scope>
    <source>
        <strain evidence="8 9">DSM 22753</strain>
    </source>
</reference>
<dbReference type="InterPro" id="IPR045121">
    <property type="entry name" value="CoAse"/>
</dbReference>
<dbReference type="RefSeq" id="WP_140046854.1">
    <property type="nucleotide sequence ID" value="NZ_BAAAEV010000001.1"/>
</dbReference>
<evidence type="ECO:0000256" key="4">
    <source>
        <dbReference type="ARBA" id="ARBA00022801"/>
    </source>
</evidence>
<evidence type="ECO:0000256" key="5">
    <source>
        <dbReference type="ARBA" id="ARBA00022842"/>
    </source>
</evidence>
<comment type="cofactor">
    <cofactor evidence="2">
        <name>Mg(2+)</name>
        <dbReference type="ChEBI" id="CHEBI:18420"/>
    </cofactor>
</comment>
<sequence length="198" mass="21587">MTLADRLRTALGAQHEHAPVLLIGDGDEWGDPASLAPAAVLIAITDRARPGVILTQRTQELRSHAGQIAFPGGRVDPGDTDVVAAALREAEEEIALPPSAVTIIGPTDRYRTVSGFEVTPVVGVIAPDLPFTPQPGEVGDVFEIPLDHLLDPANHLQGSIEWQGRERHYFEIFWQQRRVWGATAAMLINLSQRLRWSA</sequence>
<evidence type="ECO:0000256" key="6">
    <source>
        <dbReference type="ARBA" id="ARBA00023211"/>
    </source>
</evidence>
<keyword evidence="6" id="KW-0464">Manganese</keyword>
<evidence type="ECO:0000256" key="2">
    <source>
        <dbReference type="ARBA" id="ARBA00001946"/>
    </source>
</evidence>
<comment type="caution">
    <text evidence="8">The sequence shown here is derived from an EMBL/GenBank/DDBJ whole genome shotgun (WGS) entry which is preliminary data.</text>
</comment>
<evidence type="ECO:0000259" key="7">
    <source>
        <dbReference type="PROSITE" id="PS51462"/>
    </source>
</evidence>
<comment type="cofactor">
    <cofactor evidence="1">
        <name>Mn(2+)</name>
        <dbReference type="ChEBI" id="CHEBI:29035"/>
    </cofactor>
</comment>
<keyword evidence="3" id="KW-0479">Metal-binding</keyword>
<keyword evidence="5" id="KW-0460">Magnesium</keyword>
<dbReference type="CDD" id="cd03426">
    <property type="entry name" value="NUDIX_CoAse_Nudt7"/>
    <property type="match status" value="1"/>
</dbReference>
<accession>A0ABX0U410</accession>
<proteinExistence type="predicted"/>
<dbReference type="PANTHER" id="PTHR12992">
    <property type="entry name" value="NUDIX HYDROLASE"/>
    <property type="match status" value="1"/>
</dbReference>
<dbReference type="InterPro" id="IPR015797">
    <property type="entry name" value="NUDIX_hydrolase-like_dom_sf"/>
</dbReference>
<dbReference type="PROSITE" id="PS51462">
    <property type="entry name" value="NUDIX"/>
    <property type="match status" value="1"/>
</dbReference>
<keyword evidence="4" id="KW-0378">Hydrolase</keyword>
<dbReference type="EMBL" id="JAASQP010000001">
    <property type="protein sequence ID" value="NIJ24499.1"/>
    <property type="molecule type" value="Genomic_DNA"/>
</dbReference>
<dbReference type="Gene3D" id="3.90.79.10">
    <property type="entry name" value="Nucleoside Triphosphate Pyrophosphohydrolase"/>
    <property type="match status" value="1"/>
</dbReference>
<dbReference type="NCBIfam" id="NF007980">
    <property type="entry name" value="PRK10707.1"/>
    <property type="match status" value="1"/>
</dbReference>
<evidence type="ECO:0000256" key="3">
    <source>
        <dbReference type="ARBA" id="ARBA00022723"/>
    </source>
</evidence>
<keyword evidence="9" id="KW-1185">Reference proteome</keyword>
<protein>
    <submittedName>
        <fullName evidence="8">8-oxo-dGTP pyrophosphatase MutT (NUDIX family)</fullName>
    </submittedName>
</protein>
<name>A0ABX0U410_9SPHN</name>
<dbReference type="PANTHER" id="PTHR12992:SF11">
    <property type="entry name" value="MITOCHONDRIAL COENZYME A DIPHOSPHATASE NUDT8"/>
    <property type="match status" value="1"/>
</dbReference>
<dbReference type="Pfam" id="PF00293">
    <property type="entry name" value="NUDIX"/>
    <property type="match status" value="1"/>
</dbReference>
<evidence type="ECO:0000256" key="1">
    <source>
        <dbReference type="ARBA" id="ARBA00001936"/>
    </source>
</evidence>
<gene>
    <name evidence="8" type="ORF">FHT01_002041</name>
</gene>
<evidence type="ECO:0000313" key="8">
    <source>
        <dbReference type="EMBL" id="NIJ24499.1"/>
    </source>
</evidence>
<organism evidence="8 9">
    <name type="scientific">Sphingomonas japonica</name>
    <dbReference type="NCBI Taxonomy" id="511662"/>
    <lineage>
        <taxon>Bacteria</taxon>
        <taxon>Pseudomonadati</taxon>
        <taxon>Pseudomonadota</taxon>
        <taxon>Alphaproteobacteria</taxon>
        <taxon>Sphingomonadales</taxon>
        <taxon>Sphingomonadaceae</taxon>
        <taxon>Sphingomonas</taxon>
    </lineage>
</organism>
<dbReference type="SUPFAM" id="SSF55811">
    <property type="entry name" value="Nudix"/>
    <property type="match status" value="1"/>
</dbReference>